<evidence type="ECO:0000313" key="2">
    <source>
        <dbReference type="EMBL" id="GBP69647.1"/>
    </source>
</evidence>
<dbReference type="EMBL" id="BGZK01001048">
    <property type="protein sequence ID" value="GBP69647.1"/>
    <property type="molecule type" value="Genomic_DNA"/>
</dbReference>
<sequence>MHERRRGFLRVKRIIDTRGDASATLLIAAKSDTCRGPDAADAPEPLGARPDSSGRSFKRFPCYGRRRRPSPAKLRCRSRAKSTLKRPAPVPKATLNNGRRGRSPGGRDDRKNHSTCVTSPPAAPPPPGRPPLRLGP</sequence>
<accession>A0A4C1Y536</accession>
<dbReference type="AlphaFoldDB" id="A0A4C1Y536"/>
<comment type="caution">
    <text evidence="2">The sequence shown here is derived from an EMBL/GenBank/DDBJ whole genome shotgun (WGS) entry which is preliminary data.</text>
</comment>
<proteinExistence type="predicted"/>
<evidence type="ECO:0000313" key="3">
    <source>
        <dbReference type="Proteomes" id="UP000299102"/>
    </source>
</evidence>
<feature type="region of interest" description="Disordered" evidence="1">
    <location>
        <begin position="30"/>
        <end position="136"/>
    </location>
</feature>
<protein>
    <submittedName>
        <fullName evidence="2">Uncharacterized protein</fullName>
    </submittedName>
</protein>
<keyword evidence="3" id="KW-1185">Reference proteome</keyword>
<feature type="compositionally biased region" description="Pro residues" evidence="1">
    <location>
        <begin position="121"/>
        <end position="130"/>
    </location>
</feature>
<name>A0A4C1Y536_EUMVA</name>
<organism evidence="2 3">
    <name type="scientific">Eumeta variegata</name>
    <name type="common">Bagworm moth</name>
    <name type="synonym">Eumeta japonica</name>
    <dbReference type="NCBI Taxonomy" id="151549"/>
    <lineage>
        <taxon>Eukaryota</taxon>
        <taxon>Metazoa</taxon>
        <taxon>Ecdysozoa</taxon>
        <taxon>Arthropoda</taxon>
        <taxon>Hexapoda</taxon>
        <taxon>Insecta</taxon>
        <taxon>Pterygota</taxon>
        <taxon>Neoptera</taxon>
        <taxon>Endopterygota</taxon>
        <taxon>Lepidoptera</taxon>
        <taxon>Glossata</taxon>
        <taxon>Ditrysia</taxon>
        <taxon>Tineoidea</taxon>
        <taxon>Psychidae</taxon>
        <taxon>Oiketicinae</taxon>
        <taxon>Eumeta</taxon>
    </lineage>
</organism>
<feature type="compositionally biased region" description="Basic residues" evidence="1">
    <location>
        <begin position="64"/>
        <end position="84"/>
    </location>
</feature>
<reference evidence="2 3" key="1">
    <citation type="journal article" date="2019" name="Commun. Biol.">
        <title>The bagworm genome reveals a unique fibroin gene that provides high tensile strength.</title>
        <authorList>
            <person name="Kono N."/>
            <person name="Nakamura H."/>
            <person name="Ohtoshi R."/>
            <person name="Tomita M."/>
            <person name="Numata K."/>
            <person name="Arakawa K."/>
        </authorList>
    </citation>
    <scope>NUCLEOTIDE SEQUENCE [LARGE SCALE GENOMIC DNA]</scope>
</reference>
<dbReference type="Proteomes" id="UP000299102">
    <property type="component" value="Unassembled WGS sequence"/>
</dbReference>
<evidence type="ECO:0000256" key="1">
    <source>
        <dbReference type="SAM" id="MobiDB-lite"/>
    </source>
</evidence>
<gene>
    <name evidence="2" type="ORF">EVAR_49899_1</name>
</gene>